<evidence type="ECO:0000313" key="5">
    <source>
        <dbReference type="EMBL" id="MCK0536530.1"/>
    </source>
</evidence>
<dbReference type="InterPro" id="IPR028203">
    <property type="entry name" value="PSII_CF48-like_dom"/>
</dbReference>
<keyword evidence="6" id="KW-1185">Reference proteome</keyword>
<feature type="domain" description="Photosynthesis system II assembly factor Ycf48/Hcf136-like" evidence="4">
    <location>
        <begin position="80"/>
        <end position="126"/>
    </location>
</feature>
<dbReference type="CDD" id="cd15482">
    <property type="entry name" value="Sialidase_non-viral"/>
    <property type="match status" value="1"/>
</dbReference>
<dbReference type="EMBL" id="JALKII010000001">
    <property type="protein sequence ID" value="MCK0536530.1"/>
    <property type="molecule type" value="Genomic_DNA"/>
</dbReference>
<evidence type="ECO:0000256" key="1">
    <source>
        <dbReference type="ARBA" id="ARBA00022531"/>
    </source>
</evidence>
<protein>
    <submittedName>
        <fullName evidence="5">YCF48-related protein</fullName>
    </submittedName>
</protein>
<sequence length="385" mass="40616">MGFFNLFGTRSNRWVHSMKTMKKIFALGLLACSGYAAAETVATDPLLRATVYVDIARAGDRVVAVGDRGQIIYSDDEGSNWQQASSPTGVMLTALCFADARHGWAVGHDAVVMGTRDGGQSWSIQYSDALGSGDDDLEESFEDDNSDDLYADDLYDDDLYGDDLYGETDALPVDTSGAPLLDVRCASAQQATAVGGYGYVVETRDGGASWQRAGEGFSNHDGWHFYSLTGLAGAPDTLLITGEKGTLYRSQDNGASWTALESPYHGTFFGALSLAGESDADGSGAGVLLAFGLQGNIWRSHDQGDSWQRIASGLRSGINAGVVLEDGTILLVGNAGALLTSRDQGKTFSRQYVSGRQSISSVLARKGGGVIIVGAGGVRVLDNIL</sequence>
<proteinExistence type="predicted"/>
<dbReference type="PANTHER" id="PTHR47199">
    <property type="entry name" value="PHOTOSYSTEM II STABILITY/ASSEMBLY FACTOR HCF136, CHLOROPLASTIC"/>
    <property type="match status" value="1"/>
</dbReference>
<feature type="chain" id="PRO_5045130385" evidence="3">
    <location>
        <begin position="39"/>
        <end position="385"/>
    </location>
</feature>
<evidence type="ECO:0000256" key="2">
    <source>
        <dbReference type="ARBA" id="ARBA00023276"/>
    </source>
</evidence>
<dbReference type="Pfam" id="PF14870">
    <property type="entry name" value="PSII_BNR"/>
    <property type="match status" value="1"/>
</dbReference>
<name>A0ABT0E3Y0_9GAMM</name>
<feature type="signal peptide" evidence="3">
    <location>
        <begin position="1"/>
        <end position="38"/>
    </location>
</feature>
<gene>
    <name evidence="5" type="ORF">MU846_02285</name>
</gene>
<dbReference type="InterPro" id="IPR036278">
    <property type="entry name" value="Sialidase_sf"/>
</dbReference>
<evidence type="ECO:0000313" key="6">
    <source>
        <dbReference type="Proteomes" id="UP001165524"/>
    </source>
</evidence>
<dbReference type="InterPro" id="IPR015943">
    <property type="entry name" value="WD40/YVTN_repeat-like_dom_sf"/>
</dbReference>
<evidence type="ECO:0000259" key="4">
    <source>
        <dbReference type="Pfam" id="PF14870"/>
    </source>
</evidence>
<comment type="caution">
    <text evidence="5">The sequence shown here is derived from an EMBL/GenBank/DDBJ whole genome shotgun (WGS) entry which is preliminary data.</text>
</comment>
<organism evidence="5 6">
    <name type="scientific">Alcanivorax quisquiliarum</name>
    <dbReference type="NCBI Taxonomy" id="2933565"/>
    <lineage>
        <taxon>Bacteria</taxon>
        <taxon>Pseudomonadati</taxon>
        <taxon>Pseudomonadota</taxon>
        <taxon>Gammaproteobacteria</taxon>
        <taxon>Oceanospirillales</taxon>
        <taxon>Alcanivoracaceae</taxon>
        <taxon>Alcanivorax</taxon>
    </lineage>
</organism>
<dbReference type="PANTHER" id="PTHR47199:SF2">
    <property type="entry name" value="PHOTOSYSTEM II STABILITY_ASSEMBLY FACTOR HCF136, CHLOROPLASTIC"/>
    <property type="match status" value="1"/>
</dbReference>
<dbReference type="Gene3D" id="2.130.10.10">
    <property type="entry name" value="YVTN repeat-like/Quinoprotein amine dehydrogenase"/>
    <property type="match status" value="2"/>
</dbReference>
<accession>A0ABT0E3Y0</accession>
<keyword evidence="2" id="KW-0604">Photosystem II</keyword>
<keyword evidence="1" id="KW-0602">Photosynthesis</keyword>
<dbReference type="RefSeq" id="WP_246947828.1">
    <property type="nucleotide sequence ID" value="NZ_JALKII010000001.1"/>
</dbReference>
<evidence type="ECO:0000256" key="3">
    <source>
        <dbReference type="SAM" id="SignalP"/>
    </source>
</evidence>
<dbReference type="Proteomes" id="UP001165524">
    <property type="component" value="Unassembled WGS sequence"/>
</dbReference>
<keyword evidence="3" id="KW-0732">Signal</keyword>
<dbReference type="SUPFAM" id="SSF50939">
    <property type="entry name" value="Sialidases"/>
    <property type="match status" value="1"/>
</dbReference>
<reference evidence="5" key="1">
    <citation type="submission" date="2022-04" db="EMBL/GenBank/DDBJ databases">
        <title>Alcanivorax sp. CY1518 draft genome sequence.</title>
        <authorList>
            <person name="Zhao G."/>
            <person name="An M."/>
        </authorList>
    </citation>
    <scope>NUCLEOTIDE SEQUENCE</scope>
    <source>
        <strain evidence="5">CY1518</strain>
    </source>
</reference>